<proteinExistence type="predicted"/>
<reference evidence="3" key="1">
    <citation type="journal article" date="2021" name="PeerJ">
        <title>Extensive microbial diversity within the chicken gut microbiome revealed by metagenomics and culture.</title>
        <authorList>
            <person name="Gilroy R."/>
            <person name="Ravi A."/>
            <person name="Getino M."/>
            <person name="Pursley I."/>
            <person name="Horton D.L."/>
            <person name="Alikhan N.F."/>
            <person name="Baker D."/>
            <person name="Gharbi K."/>
            <person name="Hall N."/>
            <person name="Watson M."/>
            <person name="Adriaenssens E.M."/>
            <person name="Foster-Nyarko E."/>
            <person name="Jarju S."/>
            <person name="Secka A."/>
            <person name="Antonio M."/>
            <person name="Oren A."/>
            <person name="Chaudhuri R.R."/>
            <person name="La Ragione R."/>
            <person name="Hildebrand F."/>
            <person name="Pallen M.J."/>
        </authorList>
    </citation>
    <scope>NUCLEOTIDE SEQUENCE</scope>
    <source>
        <strain evidence="3">ChiGjej1B1-14440</strain>
    </source>
</reference>
<dbReference type="InterPro" id="IPR025857">
    <property type="entry name" value="MacB_PCD"/>
</dbReference>
<dbReference type="EMBL" id="DXET01000212">
    <property type="protein sequence ID" value="HIX82179.1"/>
    <property type="molecule type" value="Genomic_DNA"/>
</dbReference>
<dbReference type="Proteomes" id="UP000886724">
    <property type="component" value="Unassembled WGS sequence"/>
</dbReference>
<gene>
    <name evidence="3" type="ORF">H9980_09460</name>
</gene>
<name>A0A9D1XMP1_9FIRM</name>
<comment type="caution">
    <text evidence="3">The sequence shown here is derived from an EMBL/GenBank/DDBJ whole genome shotgun (WGS) entry which is preliminary data.</text>
</comment>
<dbReference type="AlphaFoldDB" id="A0A9D1XMP1"/>
<feature type="transmembrane region" description="Helical" evidence="1">
    <location>
        <begin position="289"/>
        <end position="307"/>
    </location>
</feature>
<evidence type="ECO:0000313" key="3">
    <source>
        <dbReference type="EMBL" id="HIX82179.1"/>
    </source>
</evidence>
<evidence type="ECO:0000256" key="1">
    <source>
        <dbReference type="SAM" id="Phobius"/>
    </source>
</evidence>
<feature type="transmembrane region" description="Helical" evidence="1">
    <location>
        <begin position="359"/>
        <end position="384"/>
    </location>
</feature>
<keyword evidence="1" id="KW-0472">Membrane</keyword>
<feature type="transmembrane region" description="Helical" evidence="1">
    <location>
        <begin position="328"/>
        <end position="353"/>
    </location>
</feature>
<reference evidence="3" key="2">
    <citation type="submission" date="2021-04" db="EMBL/GenBank/DDBJ databases">
        <authorList>
            <person name="Gilroy R."/>
        </authorList>
    </citation>
    <scope>NUCLEOTIDE SEQUENCE</scope>
    <source>
        <strain evidence="3">ChiGjej1B1-14440</strain>
    </source>
</reference>
<keyword evidence="1" id="KW-1133">Transmembrane helix</keyword>
<organism evidence="3 4">
    <name type="scientific">Candidatus Erysipelatoclostridium merdavium</name>
    <dbReference type="NCBI Taxonomy" id="2838566"/>
    <lineage>
        <taxon>Bacteria</taxon>
        <taxon>Bacillati</taxon>
        <taxon>Bacillota</taxon>
        <taxon>Erysipelotrichia</taxon>
        <taxon>Erysipelotrichales</taxon>
        <taxon>Erysipelotrichales incertae sedis</taxon>
    </lineage>
</organism>
<accession>A0A9D1XMP1</accession>
<feature type="transmembrane region" description="Helical" evidence="1">
    <location>
        <begin position="15"/>
        <end position="35"/>
    </location>
</feature>
<sequence>MIISMTKKLILRSPLKSILTIIFSISIIIFIGLYINNIKTLETSLRKLSQTIPVTGEVCDISGSKTTGLEIDERKGNQIISSQYVVQAKYTIQVVANNINNQNNISTTLMGCNSIDALPLLYDDNIDFMSRNDSSFLTDDKNNCIVEADFAKQNNIVLGQEITFSLSIYKYDSGVYLTDNIDNIKMNVIGIYDYNSATNTSIIVPVKSLARLVKESGNEVFYDSLKFELKDPGKLNEFKQDVKSIGFSNINSQSVQSVAGNSLIVYDNIYIENASNILDALQMYRLFEIPFIILMFVLYVLVIFLLIKNKQLEMAISLSLGQSKKAVNFNLFLEIEILSILGCLLGVLVLASITDIEIFSLLMIFFGFLILSILGIMLVIKLLMNFDIMQLLSKTD</sequence>
<feature type="domain" description="MacB-like periplasmic core" evidence="2">
    <location>
        <begin position="18"/>
        <end position="244"/>
    </location>
</feature>
<dbReference type="Pfam" id="PF12704">
    <property type="entry name" value="MacB_PCD"/>
    <property type="match status" value="1"/>
</dbReference>
<evidence type="ECO:0000313" key="4">
    <source>
        <dbReference type="Proteomes" id="UP000886724"/>
    </source>
</evidence>
<keyword evidence="1" id="KW-0812">Transmembrane</keyword>
<protein>
    <submittedName>
        <fullName evidence="3">ABC transporter permease</fullName>
    </submittedName>
</protein>
<evidence type="ECO:0000259" key="2">
    <source>
        <dbReference type="Pfam" id="PF12704"/>
    </source>
</evidence>